<evidence type="ECO:0000256" key="2">
    <source>
        <dbReference type="ARBA" id="ARBA00006966"/>
    </source>
</evidence>
<dbReference type="Gene3D" id="3.40.640.10">
    <property type="entry name" value="Type I PLP-dependent aspartate aminotransferase-like (Major domain)"/>
    <property type="match status" value="1"/>
</dbReference>
<evidence type="ECO:0000313" key="5">
    <source>
        <dbReference type="EMBL" id="MBO8466371.1"/>
    </source>
</evidence>
<dbReference type="Proteomes" id="UP000823660">
    <property type="component" value="Unassembled WGS sequence"/>
</dbReference>
<dbReference type="GO" id="GO:0006520">
    <property type="term" value="P:amino acid metabolic process"/>
    <property type="evidence" value="ECO:0007669"/>
    <property type="project" value="InterPro"/>
</dbReference>
<evidence type="ECO:0000256" key="1">
    <source>
        <dbReference type="ARBA" id="ARBA00001933"/>
    </source>
</evidence>
<dbReference type="PANTHER" id="PTHR48097">
    <property type="entry name" value="L-THREONINE ALDOLASE-RELATED"/>
    <property type="match status" value="1"/>
</dbReference>
<reference evidence="5" key="1">
    <citation type="submission" date="2020-10" db="EMBL/GenBank/DDBJ databases">
        <authorList>
            <person name="Gilroy R."/>
        </authorList>
    </citation>
    <scope>NUCLEOTIDE SEQUENCE</scope>
    <source>
        <strain evidence="5">B1-15692</strain>
    </source>
</reference>
<dbReference type="Gene3D" id="3.90.1150.10">
    <property type="entry name" value="Aspartate Aminotransferase, domain 1"/>
    <property type="match status" value="1"/>
</dbReference>
<dbReference type="GO" id="GO:0016829">
    <property type="term" value="F:lyase activity"/>
    <property type="evidence" value="ECO:0007669"/>
    <property type="project" value="InterPro"/>
</dbReference>
<dbReference type="InterPro" id="IPR015422">
    <property type="entry name" value="PyrdxlP-dep_Trfase_small"/>
</dbReference>
<dbReference type="EMBL" id="JADIMH010000007">
    <property type="protein sequence ID" value="MBO8466371.1"/>
    <property type="molecule type" value="Genomic_DNA"/>
</dbReference>
<dbReference type="PANTHER" id="PTHR48097:SF5">
    <property type="entry name" value="LOW SPECIFICITY L-THREONINE ALDOLASE"/>
    <property type="match status" value="1"/>
</dbReference>
<gene>
    <name evidence="5" type="ORF">IAB99_01235</name>
</gene>
<protein>
    <submittedName>
        <fullName evidence="5">Low specificity L-threonine aldolase</fullName>
    </submittedName>
</protein>
<proteinExistence type="inferred from homology"/>
<dbReference type="InterPro" id="IPR015424">
    <property type="entry name" value="PyrdxlP-dep_Trfase"/>
</dbReference>
<dbReference type="SUPFAM" id="SSF53383">
    <property type="entry name" value="PLP-dependent transferases"/>
    <property type="match status" value="1"/>
</dbReference>
<dbReference type="InterPro" id="IPR015421">
    <property type="entry name" value="PyrdxlP-dep_Trfase_major"/>
</dbReference>
<dbReference type="AlphaFoldDB" id="A0A9D9I5I3"/>
<name>A0A9D9I5I3_9BACT</name>
<reference evidence="5" key="2">
    <citation type="journal article" date="2021" name="PeerJ">
        <title>Extensive microbial diversity within the chicken gut microbiome revealed by metagenomics and culture.</title>
        <authorList>
            <person name="Gilroy R."/>
            <person name="Ravi A."/>
            <person name="Getino M."/>
            <person name="Pursley I."/>
            <person name="Horton D.L."/>
            <person name="Alikhan N.F."/>
            <person name="Baker D."/>
            <person name="Gharbi K."/>
            <person name="Hall N."/>
            <person name="Watson M."/>
            <person name="Adriaenssens E.M."/>
            <person name="Foster-Nyarko E."/>
            <person name="Jarju S."/>
            <person name="Secka A."/>
            <person name="Antonio M."/>
            <person name="Oren A."/>
            <person name="Chaudhuri R.R."/>
            <person name="La Ragione R."/>
            <person name="Hildebrand F."/>
            <person name="Pallen M.J."/>
        </authorList>
    </citation>
    <scope>NUCLEOTIDE SEQUENCE</scope>
    <source>
        <strain evidence="5">B1-15692</strain>
    </source>
</reference>
<comment type="caution">
    <text evidence="5">The sequence shown here is derived from an EMBL/GenBank/DDBJ whole genome shotgun (WGS) entry which is preliminary data.</text>
</comment>
<comment type="similarity">
    <text evidence="2">Belongs to the threonine aldolase family.</text>
</comment>
<accession>A0A9D9I5I3</accession>
<evidence type="ECO:0000259" key="4">
    <source>
        <dbReference type="Pfam" id="PF01212"/>
    </source>
</evidence>
<evidence type="ECO:0000256" key="3">
    <source>
        <dbReference type="ARBA" id="ARBA00022898"/>
    </source>
</evidence>
<dbReference type="Pfam" id="PF01212">
    <property type="entry name" value="Beta_elim_lyase"/>
    <property type="match status" value="1"/>
</dbReference>
<organism evidence="5 6">
    <name type="scientific">Candidatus Cryptobacteroides faecipullorum</name>
    <dbReference type="NCBI Taxonomy" id="2840764"/>
    <lineage>
        <taxon>Bacteria</taxon>
        <taxon>Pseudomonadati</taxon>
        <taxon>Bacteroidota</taxon>
        <taxon>Bacteroidia</taxon>
        <taxon>Bacteroidales</taxon>
        <taxon>Candidatus Cryptobacteroides</taxon>
    </lineage>
</organism>
<evidence type="ECO:0000313" key="6">
    <source>
        <dbReference type="Proteomes" id="UP000823660"/>
    </source>
</evidence>
<dbReference type="InterPro" id="IPR001597">
    <property type="entry name" value="ArAA_b-elim_lyase/Thr_aldolase"/>
</dbReference>
<sequence>MLHFDSDYMEGAHPAVMERLVKTNLESTPGYTEDSYCSQARDLIRKACTCPEAEVYFLVGGTQTNAIAVSAVLKPYEGVVAADTGHINQHEAGAIEATGHKVLGLPHTDGRLQADVLDRYMSGFLADESAGHMVCPGMVYISHPTEYGTLYSLSELRALSDVCRRYGLPLYMDGARLGYGLAAPDSDVNLEDIASLCDMFYIGGTKAGALFGEALVITAPVALRQMITHIKRQGALLAKGRLLGVQFGALFSDGLYLEISRHAIRMAGLLTDALKSKGYVFFTPPQTNQVFPVLDSGALVRLRQNATFSIWQRLDQSHVVARFVTSWATREEDVRELIALL</sequence>
<keyword evidence="3" id="KW-0663">Pyridoxal phosphate</keyword>
<comment type="cofactor">
    <cofactor evidence="1">
        <name>pyridoxal 5'-phosphate</name>
        <dbReference type="ChEBI" id="CHEBI:597326"/>
    </cofactor>
</comment>
<feature type="domain" description="Aromatic amino acid beta-eliminating lyase/threonine aldolase" evidence="4">
    <location>
        <begin position="5"/>
        <end position="294"/>
    </location>
</feature>